<dbReference type="AlphaFoldDB" id="A0AAV4RAT0"/>
<gene>
    <name evidence="1" type="ORF">CEXT_586341</name>
</gene>
<name>A0AAV4RAT0_CAEEX</name>
<sequence>MLFGNAIPPKKKKKKINSLLTLFLESRFGIGQQPSLSQYLLAGDISPCGRVFGANLFPLFAVTDTKTWITLSPSHTFLARAIFVCFYSNPRLA</sequence>
<evidence type="ECO:0000313" key="1">
    <source>
        <dbReference type="EMBL" id="GIY18810.1"/>
    </source>
</evidence>
<reference evidence="1 2" key="1">
    <citation type="submission" date="2021-06" db="EMBL/GenBank/DDBJ databases">
        <title>Caerostris extrusa draft genome.</title>
        <authorList>
            <person name="Kono N."/>
            <person name="Arakawa K."/>
        </authorList>
    </citation>
    <scope>NUCLEOTIDE SEQUENCE [LARGE SCALE GENOMIC DNA]</scope>
</reference>
<keyword evidence="2" id="KW-1185">Reference proteome</keyword>
<dbReference type="EMBL" id="BPLR01007679">
    <property type="protein sequence ID" value="GIY18810.1"/>
    <property type="molecule type" value="Genomic_DNA"/>
</dbReference>
<organism evidence="1 2">
    <name type="scientific">Caerostris extrusa</name>
    <name type="common">Bark spider</name>
    <name type="synonym">Caerostris bankana</name>
    <dbReference type="NCBI Taxonomy" id="172846"/>
    <lineage>
        <taxon>Eukaryota</taxon>
        <taxon>Metazoa</taxon>
        <taxon>Ecdysozoa</taxon>
        <taxon>Arthropoda</taxon>
        <taxon>Chelicerata</taxon>
        <taxon>Arachnida</taxon>
        <taxon>Araneae</taxon>
        <taxon>Araneomorphae</taxon>
        <taxon>Entelegynae</taxon>
        <taxon>Araneoidea</taxon>
        <taxon>Araneidae</taxon>
        <taxon>Caerostris</taxon>
    </lineage>
</organism>
<comment type="caution">
    <text evidence="1">The sequence shown here is derived from an EMBL/GenBank/DDBJ whole genome shotgun (WGS) entry which is preliminary data.</text>
</comment>
<accession>A0AAV4RAT0</accession>
<evidence type="ECO:0000313" key="2">
    <source>
        <dbReference type="Proteomes" id="UP001054945"/>
    </source>
</evidence>
<dbReference type="Proteomes" id="UP001054945">
    <property type="component" value="Unassembled WGS sequence"/>
</dbReference>
<proteinExistence type="predicted"/>
<protein>
    <submittedName>
        <fullName evidence="1">Uncharacterized protein</fullName>
    </submittedName>
</protein>